<dbReference type="InterPro" id="IPR003594">
    <property type="entry name" value="HATPase_dom"/>
</dbReference>
<dbReference type="PANTHER" id="PTHR35526:SF9">
    <property type="entry name" value="SERINE-PROTEIN KINASE RSBW"/>
    <property type="match status" value="1"/>
</dbReference>
<sequence>MDPNNPSADVIQLTLPNRVEYLGVARLLVSGVANRMGFSYEDIEDIKLAVGEACTNAVEHAYEQEDGTNSLHLECRVYEDRLVIEVADQGKGFSVESAKKQATPLYSGIDQEDLVEGGLGLYLIHALMDEVVFHTDAGVSVSMTKYLRRDGVAGDDRTISKNQI</sequence>
<evidence type="ECO:0000256" key="1">
    <source>
        <dbReference type="ARBA" id="ARBA00022527"/>
    </source>
</evidence>
<comment type="similarity">
    <text evidence="6">Belongs to the anti-sigma-factor family.</text>
</comment>
<dbReference type="Proteomes" id="UP000282028">
    <property type="component" value="Unassembled WGS sequence"/>
</dbReference>
<dbReference type="InterPro" id="IPR036890">
    <property type="entry name" value="HATPase_C_sf"/>
</dbReference>
<dbReference type="Pfam" id="PF13581">
    <property type="entry name" value="HATPase_c_2"/>
    <property type="match status" value="1"/>
</dbReference>
<dbReference type="GO" id="GO:0106310">
    <property type="term" value="F:protein serine kinase activity"/>
    <property type="evidence" value="ECO:0007669"/>
    <property type="project" value="RHEA"/>
</dbReference>
<keyword evidence="3 6" id="KW-0547">Nucleotide-binding</keyword>
<name>A0A3M8C3T8_9BACL</name>
<dbReference type="EMBL" id="RHHR01000034">
    <property type="protein sequence ID" value="RNB70362.1"/>
    <property type="molecule type" value="Genomic_DNA"/>
</dbReference>
<feature type="domain" description="Histidine kinase/HSP90-like ATPase" evidence="7">
    <location>
        <begin position="41"/>
        <end position="151"/>
    </location>
</feature>
<dbReference type="SMART" id="SM00387">
    <property type="entry name" value="HATPase_c"/>
    <property type="match status" value="1"/>
</dbReference>
<dbReference type="SUPFAM" id="SSF55874">
    <property type="entry name" value="ATPase domain of HSP90 chaperone/DNA topoisomerase II/histidine kinase"/>
    <property type="match status" value="1"/>
</dbReference>
<evidence type="ECO:0000256" key="4">
    <source>
        <dbReference type="ARBA" id="ARBA00022777"/>
    </source>
</evidence>
<dbReference type="EC" id="2.7.11.1" evidence="6"/>
<dbReference type="PANTHER" id="PTHR35526">
    <property type="entry name" value="ANTI-SIGMA-F FACTOR RSBW-RELATED"/>
    <property type="match status" value="1"/>
</dbReference>
<dbReference type="RefSeq" id="WP_122910242.1">
    <property type="nucleotide sequence ID" value="NZ_CBCSBE010000010.1"/>
</dbReference>
<dbReference type="GO" id="GO:0016989">
    <property type="term" value="F:sigma factor antagonist activity"/>
    <property type="evidence" value="ECO:0007669"/>
    <property type="project" value="InterPro"/>
</dbReference>
<dbReference type="GO" id="GO:0005524">
    <property type="term" value="F:ATP binding"/>
    <property type="evidence" value="ECO:0007669"/>
    <property type="project" value="UniProtKB-KW"/>
</dbReference>
<evidence type="ECO:0000256" key="2">
    <source>
        <dbReference type="ARBA" id="ARBA00022679"/>
    </source>
</evidence>
<evidence type="ECO:0000313" key="8">
    <source>
        <dbReference type="EMBL" id="RNB70362.1"/>
    </source>
</evidence>
<evidence type="ECO:0000256" key="6">
    <source>
        <dbReference type="HAMAP-Rule" id="MF_00638"/>
    </source>
</evidence>
<evidence type="ECO:0000256" key="5">
    <source>
        <dbReference type="ARBA" id="ARBA00022840"/>
    </source>
</evidence>
<accession>A0A3M8C3T8</accession>
<dbReference type="InterPro" id="IPR010193">
    <property type="entry name" value="RsbW"/>
</dbReference>
<keyword evidence="5 6" id="KW-0067">ATP-binding</keyword>
<comment type="catalytic activity">
    <reaction evidence="6">
        <text>L-seryl-[protein] + ATP = O-phospho-L-seryl-[protein] + ADP + H(+)</text>
        <dbReference type="Rhea" id="RHEA:17989"/>
        <dbReference type="Rhea" id="RHEA-COMP:9863"/>
        <dbReference type="Rhea" id="RHEA-COMP:11604"/>
        <dbReference type="ChEBI" id="CHEBI:15378"/>
        <dbReference type="ChEBI" id="CHEBI:29999"/>
        <dbReference type="ChEBI" id="CHEBI:30616"/>
        <dbReference type="ChEBI" id="CHEBI:83421"/>
        <dbReference type="ChEBI" id="CHEBI:456216"/>
        <dbReference type="EC" id="2.7.11.1"/>
    </reaction>
</comment>
<dbReference type="NCBIfam" id="TIGR01924">
    <property type="entry name" value="rsbW_low_gc"/>
    <property type="match status" value="1"/>
</dbReference>
<keyword evidence="9" id="KW-1185">Reference proteome</keyword>
<dbReference type="InterPro" id="IPR050267">
    <property type="entry name" value="Anti-sigma-factor_SerPK"/>
</dbReference>
<dbReference type="GO" id="GO:0004674">
    <property type="term" value="F:protein serine/threonine kinase activity"/>
    <property type="evidence" value="ECO:0007669"/>
    <property type="project" value="UniProtKB-KW"/>
</dbReference>
<gene>
    <name evidence="6 8" type="primary">rsbW</name>
    <name evidence="8" type="ORF">EDM52_17535</name>
</gene>
<dbReference type="HAMAP" id="MF_00638">
    <property type="entry name" value="Anti_sigma_B"/>
    <property type="match status" value="1"/>
</dbReference>
<evidence type="ECO:0000259" key="7">
    <source>
        <dbReference type="SMART" id="SM00387"/>
    </source>
</evidence>
<organism evidence="8 9">
    <name type="scientific">Brevibacillus invocatus</name>
    <dbReference type="NCBI Taxonomy" id="173959"/>
    <lineage>
        <taxon>Bacteria</taxon>
        <taxon>Bacillati</taxon>
        <taxon>Bacillota</taxon>
        <taxon>Bacilli</taxon>
        <taxon>Bacillales</taxon>
        <taxon>Paenibacillaceae</taxon>
        <taxon>Brevibacillus</taxon>
    </lineage>
</organism>
<keyword evidence="1 6" id="KW-0723">Serine/threonine-protein kinase</keyword>
<comment type="caution">
    <text evidence="8">The sequence shown here is derived from an EMBL/GenBank/DDBJ whole genome shotgun (WGS) entry which is preliminary data.</text>
</comment>
<evidence type="ECO:0000256" key="3">
    <source>
        <dbReference type="ARBA" id="ARBA00022741"/>
    </source>
</evidence>
<evidence type="ECO:0000313" key="9">
    <source>
        <dbReference type="Proteomes" id="UP000282028"/>
    </source>
</evidence>
<reference evidence="8 9" key="1">
    <citation type="submission" date="2018-10" db="EMBL/GenBank/DDBJ databases">
        <title>Phylogenomics of Brevibacillus.</title>
        <authorList>
            <person name="Dunlap C."/>
        </authorList>
    </citation>
    <scope>NUCLEOTIDE SEQUENCE [LARGE SCALE GENOMIC DNA]</scope>
    <source>
        <strain evidence="8 9">JCM 12215</strain>
    </source>
</reference>
<keyword evidence="4 6" id="KW-0418">Kinase</keyword>
<proteinExistence type="inferred from homology"/>
<dbReference type="Gene3D" id="3.30.565.10">
    <property type="entry name" value="Histidine kinase-like ATPase, C-terminal domain"/>
    <property type="match status" value="1"/>
</dbReference>
<dbReference type="NCBIfam" id="NF003144">
    <property type="entry name" value="PRK04069.1"/>
    <property type="match status" value="1"/>
</dbReference>
<comment type="catalytic activity">
    <reaction evidence="6">
        <text>L-threonyl-[protein] + ATP = O-phospho-L-threonyl-[protein] + ADP + H(+)</text>
        <dbReference type="Rhea" id="RHEA:46608"/>
        <dbReference type="Rhea" id="RHEA-COMP:11060"/>
        <dbReference type="Rhea" id="RHEA-COMP:11605"/>
        <dbReference type="ChEBI" id="CHEBI:15378"/>
        <dbReference type="ChEBI" id="CHEBI:30013"/>
        <dbReference type="ChEBI" id="CHEBI:30616"/>
        <dbReference type="ChEBI" id="CHEBI:61977"/>
        <dbReference type="ChEBI" id="CHEBI:456216"/>
        <dbReference type="EC" id="2.7.11.1"/>
    </reaction>
</comment>
<comment type="function">
    <text evidence="6">Negative regulator of sigma-B activity. Phosphorylates and inactivates its specific antagonist protein, RsbV. Upon phosphorylation of RsbV, RsbW is released and binds to sigma-B, thereby blocking its ability to form an RNA polymerase holoenzyme (E-sigma-B).</text>
</comment>
<dbReference type="AlphaFoldDB" id="A0A3M8C3T8"/>
<dbReference type="CDD" id="cd16936">
    <property type="entry name" value="HATPase_RsbW-like"/>
    <property type="match status" value="1"/>
</dbReference>
<dbReference type="OrthoDB" id="9798941at2"/>
<keyword evidence="2 6" id="KW-0808">Transferase</keyword>
<protein>
    <recommendedName>
        <fullName evidence="6">Serine-protein kinase RsbW</fullName>
        <ecNumber evidence="6">2.7.11.1</ecNumber>
    </recommendedName>
    <alternativeName>
        <fullName evidence="6">Anti-sigma-B factor</fullName>
    </alternativeName>
    <alternativeName>
        <fullName evidence="6">Sigma-B negative effector RsbW</fullName>
    </alternativeName>
</protein>